<gene>
    <name evidence="3" type="ORF">HYH03_003518</name>
</gene>
<evidence type="ECO:0000256" key="1">
    <source>
        <dbReference type="SAM" id="MobiDB-lite"/>
    </source>
</evidence>
<keyword evidence="4" id="KW-1185">Reference proteome</keyword>
<organism evidence="3 4">
    <name type="scientific">Edaphochlamys debaryana</name>
    <dbReference type="NCBI Taxonomy" id="47281"/>
    <lineage>
        <taxon>Eukaryota</taxon>
        <taxon>Viridiplantae</taxon>
        <taxon>Chlorophyta</taxon>
        <taxon>core chlorophytes</taxon>
        <taxon>Chlorophyceae</taxon>
        <taxon>CS clade</taxon>
        <taxon>Chlamydomonadales</taxon>
        <taxon>Chlamydomonadales incertae sedis</taxon>
        <taxon>Edaphochlamys</taxon>
    </lineage>
</organism>
<evidence type="ECO:0000313" key="4">
    <source>
        <dbReference type="Proteomes" id="UP000612055"/>
    </source>
</evidence>
<dbReference type="AlphaFoldDB" id="A0A835YBQ0"/>
<dbReference type="EMBL" id="JAEHOE010000009">
    <property type="protein sequence ID" value="KAG2498779.1"/>
    <property type="molecule type" value="Genomic_DNA"/>
</dbReference>
<evidence type="ECO:0000313" key="3">
    <source>
        <dbReference type="EMBL" id="KAG2498779.1"/>
    </source>
</evidence>
<accession>A0A835YBQ0</accession>
<reference evidence="3" key="1">
    <citation type="journal article" date="2020" name="bioRxiv">
        <title>Comparative genomics of Chlamydomonas.</title>
        <authorList>
            <person name="Craig R.J."/>
            <person name="Hasan A.R."/>
            <person name="Ness R.W."/>
            <person name="Keightley P.D."/>
        </authorList>
    </citation>
    <scope>NUCLEOTIDE SEQUENCE</scope>
    <source>
        <strain evidence="3">CCAP 11/70</strain>
    </source>
</reference>
<comment type="caution">
    <text evidence="3">The sequence shown here is derived from an EMBL/GenBank/DDBJ whole genome shotgun (WGS) entry which is preliminary data.</text>
</comment>
<dbReference type="Proteomes" id="UP000612055">
    <property type="component" value="Unassembled WGS sequence"/>
</dbReference>
<sequence length="383" mass="42211">MLACVSSRRSPPSPPPPSPRKIQSCKTCWVLEINGPDGTPASSTWDFLGYKSCAYEGWSSNPADNPFPNCCAKFAHYLLRDFNSTYSYTSSPYDNDTPAKDLLTVSNLSVTCSKTSLHMCGTVTSDRLGKDLLPYMDPTDNENWMFSMTDTWWGPFDNTDDSCPMAMVNSTARVHTVRPSTGAADASCFPTDSNLPINCGMSTRQELAESYGSPLFPLEKCDASPGATPFKAEPYLEVVRGANVSHDCVQLNLAKPTDPKSACGKASSLNKVSFWLDGDNPELVDYIKQGGVWLRTKDSRGAYQFAKKLSVSWSTKDKSVLYARGLKLKASDFAAKQPQICFAHGNESWENIWVKTKDGLGYLWTALYDSTGTCCPAWYSNRF</sequence>
<dbReference type="OrthoDB" id="546825at2759"/>
<name>A0A835YBQ0_9CHLO</name>
<feature type="compositionally biased region" description="Low complexity" evidence="1">
    <location>
        <begin position="1"/>
        <end position="10"/>
    </location>
</feature>
<feature type="domain" description="Pherophorin" evidence="2">
    <location>
        <begin position="216"/>
        <end position="376"/>
    </location>
</feature>
<protein>
    <recommendedName>
        <fullName evidence="2">Pherophorin domain-containing protein</fullName>
    </recommendedName>
</protein>
<evidence type="ECO:0000259" key="2">
    <source>
        <dbReference type="Pfam" id="PF12499"/>
    </source>
</evidence>
<dbReference type="Pfam" id="PF12499">
    <property type="entry name" value="DUF3707"/>
    <property type="match status" value="1"/>
</dbReference>
<feature type="region of interest" description="Disordered" evidence="1">
    <location>
        <begin position="1"/>
        <end position="22"/>
    </location>
</feature>
<proteinExistence type="predicted"/>
<dbReference type="InterPro" id="IPR024616">
    <property type="entry name" value="Pherophorin"/>
</dbReference>